<reference evidence="2" key="1">
    <citation type="submission" date="2016-06" db="EMBL/GenBank/DDBJ databases">
        <title>Parallel loss of symbiosis genes in relatives of nitrogen-fixing non-legume Parasponia.</title>
        <authorList>
            <person name="Van Velzen R."/>
            <person name="Holmer R."/>
            <person name="Bu F."/>
            <person name="Rutten L."/>
            <person name="Van Zeijl A."/>
            <person name="Liu W."/>
            <person name="Santuari L."/>
            <person name="Cao Q."/>
            <person name="Sharma T."/>
            <person name="Shen D."/>
            <person name="Roswanjaya Y."/>
            <person name="Wardhani T."/>
            <person name="Kalhor M.S."/>
            <person name="Jansen J."/>
            <person name="Van den Hoogen J."/>
            <person name="Gungor B."/>
            <person name="Hartog M."/>
            <person name="Hontelez J."/>
            <person name="Verver J."/>
            <person name="Yang W.-C."/>
            <person name="Schijlen E."/>
            <person name="Repin R."/>
            <person name="Schilthuizen M."/>
            <person name="Schranz E."/>
            <person name="Heidstra R."/>
            <person name="Miyata K."/>
            <person name="Fedorova E."/>
            <person name="Kohlen W."/>
            <person name="Bisseling T."/>
            <person name="Smit S."/>
            <person name="Geurts R."/>
        </authorList>
    </citation>
    <scope>NUCLEOTIDE SEQUENCE [LARGE SCALE GENOMIC DNA]</scope>
    <source>
        <strain evidence="2">cv. WU1-14</strain>
    </source>
</reference>
<dbReference type="Proteomes" id="UP000237105">
    <property type="component" value="Unassembled WGS sequence"/>
</dbReference>
<sequence length="87" mass="9841">MGIDWGRTKKETKEGSKEWWPAVGGCGVPYWMGQRVSWLHKTQLSDPIFGFRSHWVRTSTYADICPLPVTSTLTTLVSHIICHVPSP</sequence>
<organism evidence="1 2">
    <name type="scientific">Parasponia andersonii</name>
    <name type="common">Sponia andersonii</name>
    <dbReference type="NCBI Taxonomy" id="3476"/>
    <lineage>
        <taxon>Eukaryota</taxon>
        <taxon>Viridiplantae</taxon>
        <taxon>Streptophyta</taxon>
        <taxon>Embryophyta</taxon>
        <taxon>Tracheophyta</taxon>
        <taxon>Spermatophyta</taxon>
        <taxon>Magnoliopsida</taxon>
        <taxon>eudicotyledons</taxon>
        <taxon>Gunneridae</taxon>
        <taxon>Pentapetalae</taxon>
        <taxon>rosids</taxon>
        <taxon>fabids</taxon>
        <taxon>Rosales</taxon>
        <taxon>Cannabaceae</taxon>
        <taxon>Parasponia</taxon>
    </lineage>
</organism>
<protein>
    <submittedName>
        <fullName evidence="1">Uncharacterized protein</fullName>
    </submittedName>
</protein>
<evidence type="ECO:0000313" key="1">
    <source>
        <dbReference type="EMBL" id="PON62920.1"/>
    </source>
</evidence>
<proteinExistence type="predicted"/>
<evidence type="ECO:0000313" key="2">
    <source>
        <dbReference type="Proteomes" id="UP000237105"/>
    </source>
</evidence>
<comment type="caution">
    <text evidence="1">The sequence shown here is derived from an EMBL/GenBank/DDBJ whole genome shotgun (WGS) entry which is preliminary data.</text>
</comment>
<gene>
    <name evidence="1" type="ORF">PanWU01x14_135960</name>
</gene>
<name>A0A2P5CPE2_PARAD</name>
<dbReference type="AlphaFoldDB" id="A0A2P5CPE2"/>
<keyword evidence="2" id="KW-1185">Reference proteome</keyword>
<accession>A0A2P5CPE2</accession>
<dbReference type="EMBL" id="JXTB01000109">
    <property type="protein sequence ID" value="PON62920.1"/>
    <property type="molecule type" value="Genomic_DNA"/>
</dbReference>